<dbReference type="GO" id="GO:0005886">
    <property type="term" value="C:plasma membrane"/>
    <property type="evidence" value="ECO:0007669"/>
    <property type="project" value="UniProtKB-SubCell"/>
</dbReference>
<evidence type="ECO:0000313" key="10">
    <source>
        <dbReference type="EMBL" id="SEL98799.1"/>
    </source>
</evidence>
<dbReference type="AlphaFoldDB" id="A0A1H7UPV8"/>
<evidence type="ECO:0000256" key="5">
    <source>
        <dbReference type="ARBA" id="ARBA00022692"/>
    </source>
</evidence>
<dbReference type="OrthoDB" id="4455417at2"/>
<name>A0A1H7UPV8_STRJI</name>
<dbReference type="SUPFAM" id="SSF81345">
    <property type="entry name" value="ABC transporter involved in vitamin B12 uptake, BtuC"/>
    <property type="match status" value="1"/>
</dbReference>
<feature type="compositionally biased region" description="Basic and acidic residues" evidence="8">
    <location>
        <begin position="19"/>
        <end position="32"/>
    </location>
</feature>
<dbReference type="InterPro" id="IPR000522">
    <property type="entry name" value="ABC_transptr_permease_BtuC"/>
</dbReference>
<accession>A0A1H7UPV8</accession>
<evidence type="ECO:0000256" key="3">
    <source>
        <dbReference type="ARBA" id="ARBA00022448"/>
    </source>
</evidence>
<evidence type="ECO:0000313" key="11">
    <source>
        <dbReference type="Proteomes" id="UP000183015"/>
    </source>
</evidence>
<keyword evidence="7 9" id="KW-0472">Membrane</keyword>
<feature type="transmembrane region" description="Helical" evidence="9">
    <location>
        <begin position="132"/>
        <end position="150"/>
    </location>
</feature>
<dbReference type="Proteomes" id="UP000183015">
    <property type="component" value="Unassembled WGS sequence"/>
</dbReference>
<dbReference type="GO" id="GO:0022857">
    <property type="term" value="F:transmembrane transporter activity"/>
    <property type="evidence" value="ECO:0007669"/>
    <property type="project" value="InterPro"/>
</dbReference>
<evidence type="ECO:0000256" key="2">
    <source>
        <dbReference type="ARBA" id="ARBA00007935"/>
    </source>
</evidence>
<dbReference type="EMBL" id="FOAZ01000016">
    <property type="protein sequence ID" value="SEL98799.1"/>
    <property type="molecule type" value="Genomic_DNA"/>
</dbReference>
<feature type="transmembrane region" description="Helical" evidence="9">
    <location>
        <begin position="274"/>
        <end position="295"/>
    </location>
</feature>
<keyword evidence="3" id="KW-0813">Transport</keyword>
<dbReference type="Pfam" id="PF01032">
    <property type="entry name" value="FecCD"/>
    <property type="match status" value="1"/>
</dbReference>
<feature type="transmembrane region" description="Helical" evidence="9">
    <location>
        <begin position="42"/>
        <end position="63"/>
    </location>
</feature>
<feature type="transmembrane region" description="Helical" evidence="9">
    <location>
        <begin position="102"/>
        <end position="123"/>
    </location>
</feature>
<keyword evidence="6 9" id="KW-1133">Transmembrane helix</keyword>
<keyword evidence="4" id="KW-1003">Cell membrane</keyword>
<feature type="transmembrane region" description="Helical" evidence="9">
    <location>
        <begin position="183"/>
        <end position="202"/>
    </location>
</feature>
<dbReference type="PANTHER" id="PTHR30472">
    <property type="entry name" value="FERRIC ENTEROBACTIN TRANSPORT SYSTEM PERMEASE PROTEIN"/>
    <property type="match status" value="1"/>
</dbReference>
<dbReference type="PANTHER" id="PTHR30472:SF24">
    <property type="entry name" value="FERRIC ENTEROBACTIN TRANSPORT SYSTEM PERMEASE PROTEIN FEPG"/>
    <property type="match status" value="1"/>
</dbReference>
<comment type="subcellular location">
    <subcellularLocation>
        <location evidence="1">Cell membrane</location>
        <topology evidence="1">Multi-pass membrane protein</topology>
    </subcellularLocation>
</comment>
<feature type="transmembrane region" description="Helical" evidence="9">
    <location>
        <begin position="226"/>
        <end position="245"/>
    </location>
</feature>
<dbReference type="CDD" id="cd06550">
    <property type="entry name" value="TM_ABC_iron-siderophores_like"/>
    <property type="match status" value="1"/>
</dbReference>
<evidence type="ECO:0000256" key="7">
    <source>
        <dbReference type="ARBA" id="ARBA00023136"/>
    </source>
</evidence>
<protein>
    <submittedName>
        <fullName evidence="10">Iron complex transport system permease protein</fullName>
    </submittedName>
</protein>
<dbReference type="eggNOG" id="COG4779">
    <property type="taxonomic scope" value="Bacteria"/>
</dbReference>
<organism evidence="10 11">
    <name type="scientific">Streptacidiphilus jiangxiensis</name>
    <dbReference type="NCBI Taxonomy" id="235985"/>
    <lineage>
        <taxon>Bacteria</taxon>
        <taxon>Bacillati</taxon>
        <taxon>Actinomycetota</taxon>
        <taxon>Actinomycetes</taxon>
        <taxon>Kitasatosporales</taxon>
        <taxon>Streptomycetaceae</taxon>
        <taxon>Streptacidiphilus</taxon>
    </lineage>
</organism>
<evidence type="ECO:0000256" key="9">
    <source>
        <dbReference type="SAM" id="Phobius"/>
    </source>
</evidence>
<feature type="region of interest" description="Disordered" evidence="8">
    <location>
        <begin position="1"/>
        <end position="32"/>
    </location>
</feature>
<dbReference type="GO" id="GO:0033214">
    <property type="term" value="P:siderophore-iron import into cell"/>
    <property type="evidence" value="ECO:0007669"/>
    <property type="project" value="TreeGrafter"/>
</dbReference>
<gene>
    <name evidence="10" type="ORF">SAMN05414137_11685</name>
</gene>
<proteinExistence type="inferred from homology"/>
<dbReference type="InterPro" id="IPR037294">
    <property type="entry name" value="ABC_BtuC-like"/>
</dbReference>
<dbReference type="RefSeq" id="WP_082015228.1">
    <property type="nucleotide sequence ID" value="NZ_BBPN01000022.1"/>
</dbReference>
<evidence type="ECO:0000256" key="1">
    <source>
        <dbReference type="ARBA" id="ARBA00004651"/>
    </source>
</evidence>
<dbReference type="STRING" id="235985.SAMN05414137_11685"/>
<reference evidence="11" key="1">
    <citation type="submission" date="2016-10" db="EMBL/GenBank/DDBJ databases">
        <authorList>
            <person name="Varghese N."/>
        </authorList>
    </citation>
    <scope>NUCLEOTIDE SEQUENCE [LARGE SCALE GENOMIC DNA]</scope>
    <source>
        <strain evidence="11">DSM 45096 / BCRC 16803 / CGMCC 4.1857 / CIP 109030 / JCM 12277 / KCTC 19219 / NBRC 100920 / 33214</strain>
    </source>
</reference>
<feature type="transmembrane region" description="Helical" evidence="9">
    <location>
        <begin position="156"/>
        <end position="176"/>
    </location>
</feature>
<dbReference type="Gene3D" id="1.10.3470.10">
    <property type="entry name" value="ABC transporter involved in vitamin B12 uptake, BtuC"/>
    <property type="match status" value="1"/>
</dbReference>
<keyword evidence="5 9" id="KW-0812">Transmembrane</keyword>
<keyword evidence="11" id="KW-1185">Reference proteome</keyword>
<sequence>MSRTRTLTTPKAAGTGRPEVGRPDVGRSEVGRSAVDRSARRARLVTLLLLLAVLVVAVLALAFGGDLALAPADVVRALVDPGAATADPATYFVVQELRLPRVVTGLLAGAALALSGAVFQALLRNPLGSPDVLGFTQGAATGALTAIVLLGGGATVVPTGAVVGSLAAGGVVLLLARGGRQQLVLVGVALGAVLTGVNGYLLTRGQLTDAARAVLWLTGSLDGSDWRGAATVGLALALLGPLVVLGHGRALRLLELGDDAATALGVPVARSRRVLLVSALLLAAAAAAACGPVAFVALTAPQVARRLTRAPGPNLLPATVTGALLLVAADWAAQRTVPGHQLPVGVVTGLLGGGYLVRLLVKECRSATV</sequence>
<evidence type="ECO:0000256" key="6">
    <source>
        <dbReference type="ARBA" id="ARBA00022989"/>
    </source>
</evidence>
<evidence type="ECO:0000256" key="8">
    <source>
        <dbReference type="SAM" id="MobiDB-lite"/>
    </source>
</evidence>
<comment type="similarity">
    <text evidence="2">Belongs to the binding-protein-dependent transport system permease family. FecCD subfamily.</text>
</comment>
<evidence type="ECO:0000256" key="4">
    <source>
        <dbReference type="ARBA" id="ARBA00022475"/>
    </source>
</evidence>